<dbReference type="InterPro" id="IPR036864">
    <property type="entry name" value="Zn2-C6_fun-type_DNA-bd_sf"/>
</dbReference>
<dbReference type="Proteomes" id="UP001152592">
    <property type="component" value="Unassembled WGS sequence"/>
</dbReference>
<dbReference type="SUPFAM" id="SSF57701">
    <property type="entry name" value="Zn2/Cys6 DNA-binding domain"/>
    <property type="match status" value="1"/>
</dbReference>
<feature type="domain" description="Zn(2)-C6 fungal-type" evidence="5">
    <location>
        <begin position="27"/>
        <end position="55"/>
    </location>
</feature>
<evidence type="ECO:0000256" key="1">
    <source>
        <dbReference type="ARBA" id="ARBA00023015"/>
    </source>
</evidence>
<evidence type="ECO:0000259" key="5">
    <source>
        <dbReference type="PROSITE" id="PS50048"/>
    </source>
</evidence>
<organism evidence="6 7">
    <name type="scientific">Penicillium salamii</name>
    <dbReference type="NCBI Taxonomy" id="1612424"/>
    <lineage>
        <taxon>Eukaryota</taxon>
        <taxon>Fungi</taxon>
        <taxon>Dikarya</taxon>
        <taxon>Ascomycota</taxon>
        <taxon>Pezizomycotina</taxon>
        <taxon>Eurotiomycetes</taxon>
        <taxon>Eurotiomycetidae</taxon>
        <taxon>Eurotiales</taxon>
        <taxon>Aspergillaceae</taxon>
        <taxon>Penicillium</taxon>
    </lineage>
</organism>
<dbReference type="GO" id="GO:0008270">
    <property type="term" value="F:zinc ion binding"/>
    <property type="evidence" value="ECO:0007669"/>
    <property type="project" value="InterPro"/>
</dbReference>
<keyword evidence="4" id="KW-0539">Nucleus</keyword>
<dbReference type="OrthoDB" id="10261637at2759"/>
<evidence type="ECO:0000313" key="7">
    <source>
        <dbReference type="Proteomes" id="UP001152592"/>
    </source>
</evidence>
<reference evidence="6" key="1">
    <citation type="submission" date="2021-07" db="EMBL/GenBank/DDBJ databases">
        <authorList>
            <person name="Branca A.L. A."/>
        </authorList>
    </citation>
    <scope>NUCLEOTIDE SEQUENCE</scope>
</reference>
<dbReference type="GO" id="GO:0003677">
    <property type="term" value="F:DNA binding"/>
    <property type="evidence" value="ECO:0007669"/>
    <property type="project" value="UniProtKB-KW"/>
</dbReference>
<evidence type="ECO:0000256" key="3">
    <source>
        <dbReference type="ARBA" id="ARBA00023163"/>
    </source>
</evidence>
<sequence>MSENLVLIPIKGKASLSMITISLTWIDCSNCQRRRIKCDRTWPGCRKCGKRCLECLGYGLKLKWD</sequence>
<dbReference type="EMBL" id="CAJVPD010000272">
    <property type="protein sequence ID" value="CAG8416507.1"/>
    <property type="molecule type" value="Genomic_DNA"/>
</dbReference>
<dbReference type="PROSITE" id="PS50048">
    <property type="entry name" value="ZN2_CY6_FUNGAL_2"/>
    <property type="match status" value="1"/>
</dbReference>
<dbReference type="AlphaFoldDB" id="A0A9W4NWT9"/>
<evidence type="ECO:0000256" key="2">
    <source>
        <dbReference type="ARBA" id="ARBA00023125"/>
    </source>
</evidence>
<dbReference type="Pfam" id="PF00172">
    <property type="entry name" value="Zn_clus"/>
    <property type="match status" value="1"/>
</dbReference>
<dbReference type="InterPro" id="IPR001138">
    <property type="entry name" value="Zn2Cys6_DnaBD"/>
</dbReference>
<dbReference type="Gene3D" id="4.10.240.10">
    <property type="entry name" value="Zn(2)-C6 fungal-type DNA-binding domain"/>
    <property type="match status" value="1"/>
</dbReference>
<keyword evidence="2" id="KW-0238">DNA-binding</keyword>
<gene>
    <name evidence="6" type="ORF">PSALAMII_LOCUS9254</name>
</gene>
<protein>
    <recommendedName>
        <fullName evidence="5">Zn(2)-C6 fungal-type domain-containing protein</fullName>
    </recommendedName>
</protein>
<proteinExistence type="predicted"/>
<name>A0A9W4NWT9_9EURO</name>
<evidence type="ECO:0000313" key="6">
    <source>
        <dbReference type="EMBL" id="CAG8416507.1"/>
    </source>
</evidence>
<comment type="caution">
    <text evidence="6">The sequence shown here is derived from an EMBL/GenBank/DDBJ whole genome shotgun (WGS) entry which is preliminary data.</text>
</comment>
<accession>A0A9W4NWT9</accession>
<keyword evidence="3" id="KW-0804">Transcription</keyword>
<dbReference type="GO" id="GO:0000981">
    <property type="term" value="F:DNA-binding transcription factor activity, RNA polymerase II-specific"/>
    <property type="evidence" value="ECO:0007669"/>
    <property type="project" value="InterPro"/>
</dbReference>
<keyword evidence="1" id="KW-0805">Transcription regulation</keyword>
<evidence type="ECO:0000256" key="4">
    <source>
        <dbReference type="ARBA" id="ARBA00023242"/>
    </source>
</evidence>